<dbReference type="Proteomes" id="UP000012062">
    <property type="component" value="Unassembled WGS sequence"/>
</dbReference>
<sequence length="73" mass="7820">MPRLFRRESPGTRIHQCAATRNGAADAIAQVIARIVSVGVDAPLADQREGSPLAHGKGSFKKGLLASTFSQWF</sequence>
<accession>M5EYW7</accession>
<proteinExistence type="predicted"/>
<dbReference type="STRING" id="1297569.MESS2_870008"/>
<protein>
    <submittedName>
        <fullName evidence="1">Uncharacterized protein</fullName>
    </submittedName>
</protein>
<dbReference type="AlphaFoldDB" id="M5EYW7"/>
<name>M5EYW7_9HYPH</name>
<dbReference type="EMBL" id="CAUM01000158">
    <property type="protein sequence ID" value="CCV09155.1"/>
    <property type="molecule type" value="Genomic_DNA"/>
</dbReference>
<comment type="caution">
    <text evidence="1">The sequence shown here is derived from an EMBL/GenBank/DDBJ whole genome shotgun (WGS) entry which is preliminary data.</text>
</comment>
<reference evidence="1 2" key="1">
    <citation type="submission" date="2013-02" db="EMBL/GenBank/DDBJ databases">
        <authorList>
            <person name="Genoscope - CEA"/>
        </authorList>
    </citation>
    <scope>NUCLEOTIDE SEQUENCE [LARGE SCALE GENOMIC DNA]</scope>
    <source>
        <strain evidence="1 2">STM 2683</strain>
    </source>
</reference>
<evidence type="ECO:0000313" key="1">
    <source>
        <dbReference type="EMBL" id="CCV09155.1"/>
    </source>
</evidence>
<keyword evidence="2" id="KW-1185">Reference proteome</keyword>
<gene>
    <name evidence="1" type="ORF">MESS2_870008</name>
</gene>
<organism evidence="1 2">
    <name type="scientific">Mesorhizobium metallidurans STM 2683</name>
    <dbReference type="NCBI Taxonomy" id="1297569"/>
    <lineage>
        <taxon>Bacteria</taxon>
        <taxon>Pseudomonadati</taxon>
        <taxon>Pseudomonadota</taxon>
        <taxon>Alphaproteobacteria</taxon>
        <taxon>Hyphomicrobiales</taxon>
        <taxon>Phyllobacteriaceae</taxon>
        <taxon>Mesorhizobium</taxon>
    </lineage>
</organism>
<evidence type="ECO:0000313" key="2">
    <source>
        <dbReference type="Proteomes" id="UP000012062"/>
    </source>
</evidence>